<dbReference type="Pfam" id="PF09521">
    <property type="entry name" value="RE_NgoPII"/>
    <property type="match status" value="1"/>
</dbReference>
<dbReference type="GO" id="GO:0009307">
    <property type="term" value="P:DNA restriction-modification system"/>
    <property type="evidence" value="ECO:0007669"/>
    <property type="project" value="InterPro"/>
</dbReference>
<gene>
    <name evidence="1" type="ORF">NIES1031_16160</name>
</gene>
<dbReference type="REBASE" id="190729">
    <property type="entry name" value="Csi52ORF16155P"/>
</dbReference>
<proteinExistence type="predicted"/>
<evidence type="ECO:0000313" key="1">
    <source>
        <dbReference type="EMBL" id="OKH24319.1"/>
    </source>
</evidence>
<reference evidence="1 2" key="1">
    <citation type="submission" date="2016-11" db="EMBL/GenBank/DDBJ databases">
        <title>Draft Genome Sequences of Nine Cyanobacterial Strains from Diverse Habitats.</title>
        <authorList>
            <person name="Zhu T."/>
            <person name="Hou S."/>
            <person name="Lu X."/>
            <person name="Hess W.R."/>
        </authorList>
    </citation>
    <scope>NUCLEOTIDE SEQUENCE [LARGE SCALE GENOMIC DNA]</scope>
    <source>
        <strain evidence="1 2">5.2 s.c.1</strain>
    </source>
</reference>
<organism evidence="1 2">
    <name type="scientific">Chroogloeocystis siderophila 5.2 s.c.1</name>
    <dbReference type="NCBI Taxonomy" id="247279"/>
    <lineage>
        <taxon>Bacteria</taxon>
        <taxon>Bacillati</taxon>
        <taxon>Cyanobacteriota</taxon>
        <taxon>Cyanophyceae</taxon>
        <taxon>Oscillatoriophycideae</taxon>
        <taxon>Chroococcales</taxon>
        <taxon>Chroococcaceae</taxon>
        <taxon>Chroogloeocystis</taxon>
    </lineage>
</organism>
<keyword evidence="1" id="KW-0255">Endonuclease</keyword>
<dbReference type="GO" id="GO:0003677">
    <property type="term" value="F:DNA binding"/>
    <property type="evidence" value="ECO:0007669"/>
    <property type="project" value="InterPro"/>
</dbReference>
<accession>A0A1U7HL74</accession>
<dbReference type="AlphaFoldDB" id="A0A1U7HL74"/>
<sequence length="275" mass="31099">MGNLLQAIYTATHNSIADVASFYRSKNKINAVGDALEYFIKDIFANTLTETDEKTFSYFGNANNPPDLMLINGGDAIEVKKIESENGQIALNSSYPSAKLFADSPMITSTCRNCENWYERDLIYTIGSIKNNKLSLLWFVYGDCYAASREVYERIRTTIADGVISIPGVDFSKTKELGRANKVDPLGITHLRIRGMWTIEHPNKAYRYLDIDYQANKTLRLFALIREAKYYSFPSEDIARLESSVNSNLSIRNVQLKLPDNPVKQVSAKLISYQI</sequence>
<dbReference type="InterPro" id="IPR019046">
    <property type="entry name" value="Restrct_endonuc_II_NgoPII"/>
</dbReference>
<keyword evidence="2" id="KW-1185">Reference proteome</keyword>
<evidence type="ECO:0000313" key="2">
    <source>
        <dbReference type="Proteomes" id="UP000185984"/>
    </source>
</evidence>
<protein>
    <submittedName>
        <fullName evidence="1">Restriction endonuclease</fullName>
    </submittedName>
</protein>
<dbReference type="RefSeq" id="WP_073550547.1">
    <property type="nucleotide sequence ID" value="NZ_CAWMVK010000005.1"/>
</dbReference>
<dbReference type="Proteomes" id="UP000185984">
    <property type="component" value="Unassembled WGS sequence"/>
</dbReference>
<dbReference type="OrthoDB" id="8610000at2"/>
<dbReference type="EMBL" id="MRCC01000013">
    <property type="protein sequence ID" value="OKH24319.1"/>
    <property type="molecule type" value="Genomic_DNA"/>
</dbReference>
<keyword evidence="1" id="KW-0540">Nuclease</keyword>
<keyword evidence="1" id="KW-0378">Hydrolase</keyword>
<name>A0A1U7HL74_9CHRO</name>
<comment type="caution">
    <text evidence="1">The sequence shown here is derived from an EMBL/GenBank/DDBJ whole genome shotgun (WGS) entry which is preliminary data.</text>
</comment>
<dbReference type="GO" id="GO:0009036">
    <property type="term" value="F:type II site-specific deoxyribonuclease activity"/>
    <property type="evidence" value="ECO:0007669"/>
    <property type="project" value="InterPro"/>
</dbReference>